<protein>
    <recommendedName>
        <fullName evidence="3">beta-N-acetylhexosaminidase</fullName>
        <ecNumber evidence="3">3.2.1.52</ecNumber>
    </recommendedName>
</protein>
<accession>A0A1Y4LEQ5</accession>
<dbReference type="Gene3D" id="3.20.20.300">
    <property type="entry name" value="Glycoside hydrolase, family 3, N-terminal domain"/>
    <property type="match status" value="1"/>
</dbReference>
<feature type="region of interest" description="Disordered" evidence="6">
    <location>
        <begin position="32"/>
        <end position="75"/>
    </location>
</feature>
<evidence type="ECO:0000256" key="4">
    <source>
        <dbReference type="ARBA" id="ARBA00022801"/>
    </source>
</evidence>
<comment type="caution">
    <text evidence="9">The sequence shown here is derived from an EMBL/GenBank/DDBJ whole genome shotgun (WGS) entry which is preliminary data.</text>
</comment>
<comment type="similarity">
    <text evidence="2">Belongs to the glycosyl hydrolase 3 family.</text>
</comment>
<evidence type="ECO:0000313" key="9">
    <source>
        <dbReference type="EMBL" id="OUP54370.1"/>
    </source>
</evidence>
<evidence type="ECO:0000256" key="2">
    <source>
        <dbReference type="ARBA" id="ARBA00005336"/>
    </source>
</evidence>
<dbReference type="RefSeq" id="WP_087369745.1">
    <property type="nucleotide sequence ID" value="NZ_NFKK01000001.1"/>
</dbReference>
<gene>
    <name evidence="9" type="ORF">B5F17_00290</name>
</gene>
<dbReference type="GO" id="GO:0009254">
    <property type="term" value="P:peptidoglycan turnover"/>
    <property type="evidence" value="ECO:0007669"/>
    <property type="project" value="TreeGrafter"/>
</dbReference>
<sequence>MKRKTSLLCALLLAIVSIGAFVFVFPAGQSTMPEKQPVQDTAQTQPTEESESTKQETEPTTESADDTAPLGTHPMDGIIEKMTLEQKVAQMFWVRCPDTGAVELIEQYNPAGYVLFARDFEDKTRDAVAQTVQSYQDAADIPLLIGTDEEGGTVVRASRFKTLRSWPFESPQEVYAQGGMEGIEADTAEKDRFLLEMGINVNLAPVADVSTNANDFMYARTFGKNAADTSDYVGVVVRTMKQDGIGSVLKHFPGYGSNGDTHTALVTDTRPASTFRESDFLPFQAGIRQGTDAVLVSHNIIETFDANHPASLSPTMHQILREELGFDGVIVTDDLSMEAITQTAGSGDAAVQAVQAGNDLLLSSDFVTQYQAVLDAVNAGTIDEDTINSAVRRVLQWKSDLGLLEDVT</sequence>
<evidence type="ECO:0000256" key="5">
    <source>
        <dbReference type="ARBA" id="ARBA00023295"/>
    </source>
</evidence>
<feature type="signal peptide" evidence="7">
    <location>
        <begin position="1"/>
        <end position="22"/>
    </location>
</feature>
<dbReference type="Pfam" id="PF00933">
    <property type="entry name" value="Glyco_hydro_3"/>
    <property type="match status" value="1"/>
</dbReference>
<dbReference type="PANTHER" id="PTHR30480:SF13">
    <property type="entry name" value="BETA-HEXOSAMINIDASE"/>
    <property type="match status" value="1"/>
</dbReference>
<evidence type="ECO:0000256" key="6">
    <source>
        <dbReference type="SAM" id="MobiDB-lite"/>
    </source>
</evidence>
<dbReference type="InterPro" id="IPR050226">
    <property type="entry name" value="NagZ_Beta-hexosaminidase"/>
</dbReference>
<dbReference type="AlphaFoldDB" id="A0A1Y4LEQ5"/>
<organism evidence="9 10">
    <name type="scientific">Butyricicoccus pullicaecorum</name>
    <dbReference type="NCBI Taxonomy" id="501571"/>
    <lineage>
        <taxon>Bacteria</taxon>
        <taxon>Bacillati</taxon>
        <taxon>Bacillota</taxon>
        <taxon>Clostridia</taxon>
        <taxon>Eubacteriales</taxon>
        <taxon>Butyricicoccaceae</taxon>
        <taxon>Butyricicoccus</taxon>
    </lineage>
</organism>
<reference evidence="10" key="1">
    <citation type="submission" date="2017-04" db="EMBL/GenBank/DDBJ databases">
        <title>Function of individual gut microbiota members based on whole genome sequencing of pure cultures obtained from chicken caecum.</title>
        <authorList>
            <person name="Medvecky M."/>
            <person name="Cejkova D."/>
            <person name="Polansky O."/>
            <person name="Karasova D."/>
            <person name="Kubasova T."/>
            <person name="Cizek A."/>
            <person name="Rychlik I."/>
        </authorList>
    </citation>
    <scope>NUCLEOTIDE SEQUENCE [LARGE SCALE GENOMIC DNA]</scope>
    <source>
        <strain evidence="10">An180</strain>
    </source>
</reference>
<dbReference type="InterPro" id="IPR036962">
    <property type="entry name" value="Glyco_hydro_3_N_sf"/>
</dbReference>
<dbReference type="InterPro" id="IPR019800">
    <property type="entry name" value="Glyco_hydro_3_AS"/>
</dbReference>
<evidence type="ECO:0000259" key="8">
    <source>
        <dbReference type="Pfam" id="PF00933"/>
    </source>
</evidence>
<feature type="domain" description="Glycoside hydrolase family 3 N-terminal" evidence="8">
    <location>
        <begin position="83"/>
        <end position="396"/>
    </location>
</feature>
<dbReference type="PANTHER" id="PTHR30480">
    <property type="entry name" value="BETA-HEXOSAMINIDASE-RELATED"/>
    <property type="match status" value="1"/>
</dbReference>
<keyword evidence="7" id="KW-0732">Signal</keyword>
<feature type="chain" id="PRO_5038405282" description="beta-N-acetylhexosaminidase" evidence="7">
    <location>
        <begin position="23"/>
        <end position="408"/>
    </location>
</feature>
<evidence type="ECO:0000256" key="7">
    <source>
        <dbReference type="SAM" id="SignalP"/>
    </source>
</evidence>
<proteinExistence type="inferred from homology"/>
<dbReference type="EC" id="3.2.1.52" evidence="3"/>
<comment type="catalytic activity">
    <reaction evidence="1">
        <text>Hydrolysis of terminal non-reducing N-acetyl-D-hexosamine residues in N-acetyl-beta-D-hexosaminides.</text>
        <dbReference type="EC" id="3.2.1.52"/>
    </reaction>
</comment>
<keyword evidence="5" id="KW-0326">Glycosidase</keyword>
<dbReference type="InterPro" id="IPR017853">
    <property type="entry name" value="GH"/>
</dbReference>
<dbReference type="InterPro" id="IPR001764">
    <property type="entry name" value="Glyco_hydro_3_N"/>
</dbReference>
<dbReference type="SUPFAM" id="SSF51445">
    <property type="entry name" value="(Trans)glycosidases"/>
    <property type="match status" value="1"/>
</dbReference>
<evidence type="ECO:0000256" key="3">
    <source>
        <dbReference type="ARBA" id="ARBA00012663"/>
    </source>
</evidence>
<feature type="compositionally biased region" description="Polar residues" evidence="6">
    <location>
        <begin position="32"/>
        <end position="42"/>
    </location>
</feature>
<keyword evidence="4" id="KW-0378">Hydrolase</keyword>
<dbReference type="Proteomes" id="UP000195897">
    <property type="component" value="Unassembled WGS sequence"/>
</dbReference>
<dbReference type="GO" id="GO:0004563">
    <property type="term" value="F:beta-N-acetylhexosaminidase activity"/>
    <property type="evidence" value="ECO:0007669"/>
    <property type="project" value="UniProtKB-EC"/>
</dbReference>
<dbReference type="GO" id="GO:0005975">
    <property type="term" value="P:carbohydrate metabolic process"/>
    <property type="evidence" value="ECO:0007669"/>
    <property type="project" value="InterPro"/>
</dbReference>
<name>A0A1Y4LEQ5_9FIRM</name>
<evidence type="ECO:0000313" key="10">
    <source>
        <dbReference type="Proteomes" id="UP000195897"/>
    </source>
</evidence>
<dbReference type="EMBL" id="NFKK01000001">
    <property type="protein sequence ID" value="OUP54370.1"/>
    <property type="molecule type" value="Genomic_DNA"/>
</dbReference>
<dbReference type="PROSITE" id="PS00775">
    <property type="entry name" value="GLYCOSYL_HYDROL_F3"/>
    <property type="match status" value="1"/>
</dbReference>
<evidence type="ECO:0000256" key="1">
    <source>
        <dbReference type="ARBA" id="ARBA00001231"/>
    </source>
</evidence>